<evidence type="ECO:0000256" key="6">
    <source>
        <dbReference type="PROSITE-ProRule" id="PRU00104"/>
    </source>
</evidence>
<dbReference type="InterPro" id="IPR037795">
    <property type="entry name" value="C2_HECW"/>
</dbReference>
<dbReference type="PROSITE" id="PS50004">
    <property type="entry name" value="C2"/>
    <property type="match status" value="1"/>
</dbReference>
<dbReference type="InterPro" id="IPR035983">
    <property type="entry name" value="Hect_E3_ubiquitin_ligase"/>
</dbReference>
<dbReference type="SUPFAM" id="SSF51045">
    <property type="entry name" value="WW domain"/>
    <property type="match status" value="2"/>
</dbReference>
<dbReference type="Pfam" id="PF00632">
    <property type="entry name" value="HECT"/>
    <property type="match status" value="1"/>
</dbReference>
<dbReference type="PROSITE" id="PS01159">
    <property type="entry name" value="WW_DOMAIN_1"/>
    <property type="match status" value="2"/>
</dbReference>
<feature type="domain" description="C2" evidence="8">
    <location>
        <begin position="173"/>
        <end position="308"/>
    </location>
</feature>
<feature type="region of interest" description="Disordered" evidence="7">
    <location>
        <begin position="772"/>
        <end position="845"/>
    </location>
</feature>
<feature type="domain" description="WW" evidence="9">
    <location>
        <begin position="860"/>
        <end position="893"/>
    </location>
</feature>
<feature type="compositionally biased region" description="Low complexity" evidence="7">
    <location>
        <begin position="772"/>
        <end position="799"/>
    </location>
</feature>
<dbReference type="SMART" id="SM00456">
    <property type="entry name" value="WW"/>
    <property type="match status" value="2"/>
</dbReference>
<sequence>MIRDKRHKIKAAVVDTKMATVVSRSNRHIQNLDLPQRYSAAPVIPAISRLSFHDRSSSDSNLAHPNFLNRSSLSVNKYVYIVGTGDRLIVYWDIKEEVGATDWIGLFHVDEANAGNFWDYKNRGMHGHHKGQTVWVIDPDPHFTEPITKVCFKYYHGASGSLRAVTPTITIKNLGTSLVNHVVVDDESSRLVTLTISEMHARTLKKGMFFNPDPYVKLSVQPGKRASFPTLAHHGQDCRTSIAENTTNPVWHGEEFQFQALPTDVLEMDVKDKFVKSRPIISRFLGKLTIPVQRLLERVHLGDHVLTYNLMKRSPVDNISGQLVFKVEVDRHQDDESISSTSPSSLSASGRQLLRRSYSEPSDPGNYDPLPNGPLENEPVVIAAQPAINNQINNSRLSSVISSHAAVRRTCSGPPRTTVEPARVANGASNVAPPTPTQPMSNQSSLSDEELAQATNELMRNMPHSIADVQSIACSNSLNTAARRLNGDLNVLGNNNGAQPPLQTVLQTSDDGTLPGSPSILVTPPAVQGDVFVFSRPAAVETASTQSSAMPTSTISCNNSLSGDVINNNLSVLGSGSNIYGQNPPVCRDGSLVERNVTQSNNASASNQQTEIGDELRNRQTDEVEQSSSAAGNVAARSNTEPFGDLSGGNELQVSSQVTRRRSRESSPRATHHSPDRLHSLSQSVSPQRKSSNSKTLMQLHMQPAVDVDSTNSRTSQSASNTAVESDANNAVTTNVAASGGVAVSIASSGGAAASVASSGATASVVSSSIGTAAVPPTNVSSSSTSSSNSNSADPSSPRIWERRRVIRKRTGTSPSSQGLRSSQSQSTSTDSSEDIPPINPPVHNDRVTYQRVELPPGQDPLPSNWEARVDQYGRIFYIDHVNRTTTWGKPTATGRDHLKRQQSLESEQSREQLDRRYQSIRRTLEREVDASAVNEEAQGATGGGEGGSLPSPADRGSSLETPAVKFFTRPDFFAIIHENSEASQQYARNSSLKHMVNKIRRDPAQFDHYQHNRDLVSLLNHFADTSQDLPRGWEVKYDRAGKSFFIDHNHRCTTFIDPRLPIKPLSSVIDPITTLQVPSSRNRSRSAGEDDIRNSYSLVGGRHGPPVRPRPVDTLSRRSGHTPVPTAYNEKVVAFLRQPNIMDILKERQSALSSNIVLKDKLNHIRIDGTEALERFSNDIDLIILLSLFEDDIMSYIPIQGVHTSSTASPRGSPQQSPHSSPGLSRANARAPAPYRRDFEAKLRNFHRKMESKGYGQGPGKLKMNIRRDHLLEDAFNKVMATPKRDLQKHKLYITFYGEEGLDYGGPSREFFFLLSRELFNPYYGLFEYSANDTYTVQISPMSAFVDNQLEWFRFCGRVIGLAIVHQFLLDAFFTRPFYKALLRRPCTLSDLEYLDAEFHQSLLWVKDNDITDVLDLTFTVDEEVFGQLTERELKHNGKNIPVTEKNKKEYIERMVKWRIERGVCEQTDSLVRGFYEVVDNRLISVFDARELELVIAGIAEVDVNDWRKNTEYRSGYHDKHPVIQWFWQAVERFDNERRLRLIQFVTGTSSIPYEGFAALRGSNGPRKFCIEKWGKISSLPRAHTCFNRVDLPPYTSYAMLLEKLITAVEETSTFGIE</sequence>
<keyword evidence="11" id="KW-1185">Reference proteome</keyword>
<dbReference type="PANTHER" id="PTHR11254:SF320">
    <property type="entry name" value="HECT-TYPE E3 UBIQUITIN TRANSFERASE"/>
    <property type="match status" value="1"/>
</dbReference>
<evidence type="ECO:0000256" key="7">
    <source>
        <dbReference type="SAM" id="MobiDB-lite"/>
    </source>
</evidence>
<dbReference type="InterPro" id="IPR001202">
    <property type="entry name" value="WW_dom"/>
</dbReference>
<dbReference type="Gene3D" id="3.90.1750.10">
    <property type="entry name" value="Hect, E3 ligase catalytic domains"/>
    <property type="match status" value="1"/>
</dbReference>
<dbReference type="EC" id="2.3.2.26" evidence="3"/>
<comment type="pathway">
    <text evidence="2">Protein modification; protein ubiquitination.</text>
</comment>
<keyword evidence="4" id="KW-0808">Transferase</keyword>
<comment type="catalytic activity">
    <reaction evidence="1">
        <text>S-ubiquitinyl-[E2 ubiquitin-conjugating enzyme]-L-cysteine + [acceptor protein]-L-lysine = [E2 ubiquitin-conjugating enzyme]-L-cysteine + N(6)-ubiquitinyl-[acceptor protein]-L-lysine.</text>
        <dbReference type="EC" id="2.3.2.26"/>
    </reaction>
</comment>
<feature type="compositionally biased region" description="Basic and acidic residues" evidence="7">
    <location>
        <begin position="908"/>
        <end position="930"/>
    </location>
</feature>
<feature type="compositionally biased region" description="Low complexity" evidence="7">
    <location>
        <begin position="1210"/>
        <end position="1233"/>
    </location>
</feature>
<evidence type="ECO:0000256" key="4">
    <source>
        <dbReference type="ARBA" id="ARBA00022679"/>
    </source>
</evidence>
<dbReference type="SUPFAM" id="SSF56204">
    <property type="entry name" value="Hect, E3 ligase catalytic domain"/>
    <property type="match status" value="1"/>
</dbReference>
<evidence type="ECO:0000313" key="11">
    <source>
        <dbReference type="Proteomes" id="UP000694865"/>
    </source>
</evidence>
<dbReference type="SMART" id="SM00239">
    <property type="entry name" value="C2"/>
    <property type="match status" value="1"/>
</dbReference>
<evidence type="ECO:0000259" key="10">
    <source>
        <dbReference type="PROSITE" id="PS50237"/>
    </source>
</evidence>
<dbReference type="InterPro" id="IPR040524">
    <property type="entry name" value="HECW1_helix"/>
</dbReference>
<dbReference type="PROSITE" id="PS50237">
    <property type="entry name" value="HECT"/>
    <property type="match status" value="1"/>
</dbReference>
<dbReference type="InterPro" id="IPR050409">
    <property type="entry name" value="E3_ubiq-protein_ligase"/>
</dbReference>
<dbReference type="Gene3D" id="2.20.70.10">
    <property type="match status" value="2"/>
</dbReference>
<dbReference type="Gene3D" id="2.60.40.2840">
    <property type="match status" value="1"/>
</dbReference>
<dbReference type="InterPro" id="IPR036020">
    <property type="entry name" value="WW_dom_sf"/>
</dbReference>
<dbReference type="Gene3D" id="3.30.2410.10">
    <property type="entry name" value="Hect, E3 ligase catalytic domain"/>
    <property type="match status" value="1"/>
</dbReference>
<reference evidence="12" key="1">
    <citation type="submission" date="2025-08" db="UniProtKB">
        <authorList>
            <consortium name="RefSeq"/>
        </authorList>
    </citation>
    <scope>IDENTIFICATION</scope>
    <source>
        <tissue evidence="12">Testes</tissue>
    </source>
</reference>
<dbReference type="PANTHER" id="PTHR11254">
    <property type="entry name" value="HECT DOMAIN UBIQUITIN-PROTEIN LIGASE"/>
    <property type="match status" value="1"/>
</dbReference>
<dbReference type="SMART" id="SM00119">
    <property type="entry name" value="HECTc"/>
    <property type="match status" value="1"/>
</dbReference>
<feature type="region of interest" description="Disordered" evidence="7">
    <location>
        <begin position="335"/>
        <end position="377"/>
    </location>
</feature>
<dbReference type="Pfam" id="PF00397">
    <property type="entry name" value="WW"/>
    <property type="match status" value="1"/>
</dbReference>
<dbReference type="Pfam" id="PF18436">
    <property type="entry name" value="HECW1_helix"/>
    <property type="match status" value="1"/>
</dbReference>
<feature type="compositionally biased region" description="Polar residues" evidence="7">
    <location>
        <begin position="680"/>
        <end position="697"/>
    </location>
</feature>
<feature type="active site" description="Glycyl thioester intermediate" evidence="6">
    <location>
        <position position="1587"/>
    </location>
</feature>
<feature type="compositionally biased region" description="Polar residues" evidence="7">
    <location>
        <begin position="626"/>
        <end position="641"/>
    </location>
</feature>
<feature type="compositionally biased region" description="Polar residues" evidence="7">
    <location>
        <begin position="599"/>
        <end position="611"/>
    </location>
</feature>
<name>A0ABM0MY37_SACKO</name>
<evidence type="ECO:0000256" key="1">
    <source>
        <dbReference type="ARBA" id="ARBA00000885"/>
    </source>
</evidence>
<dbReference type="InterPro" id="IPR000569">
    <property type="entry name" value="HECT_dom"/>
</dbReference>
<dbReference type="Pfam" id="PF00168">
    <property type="entry name" value="C2"/>
    <property type="match status" value="1"/>
</dbReference>
<evidence type="ECO:0000259" key="9">
    <source>
        <dbReference type="PROSITE" id="PS50020"/>
    </source>
</evidence>
<dbReference type="InterPro" id="IPR000008">
    <property type="entry name" value="C2_dom"/>
</dbReference>
<evidence type="ECO:0000259" key="8">
    <source>
        <dbReference type="PROSITE" id="PS50004"/>
    </source>
</evidence>
<evidence type="ECO:0000313" key="12">
    <source>
        <dbReference type="RefSeq" id="XP_006824928.1"/>
    </source>
</evidence>
<dbReference type="Proteomes" id="UP000694865">
    <property type="component" value="Unplaced"/>
</dbReference>
<feature type="compositionally biased region" description="Polar residues" evidence="7">
    <location>
        <begin position="709"/>
        <end position="724"/>
    </location>
</feature>
<feature type="region of interest" description="Disordered" evidence="7">
    <location>
        <begin position="1204"/>
        <end position="1233"/>
    </location>
</feature>
<feature type="compositionally biased region" description="Low complexity" evidence="7">
    <location>
        <begin position="338"/>
        <end position="349"/>
    </location>
</feature>
<evidence type="ECO:0000256" key="5">
    <source>
        <dbReference type="ARBA" id="ARBA00022786"/>
    </source>
</evidence>
<evidence type="ECO:0000256" key="3">
    <source>
        <dbReference type="ARBA" id="ARBA00012485"/>
    </source>
</evidence>
<dbReference type="RefSeq" id="XP_006824928.1">
    <property type="nucleotide sequence ID" value="XM_006824865.1"/>
</dbReference>
<feature type="region of interest" description="Disordered" evidence="7">
    <location>
        <begin position="886"/>
        <end position="960"/>
    </location>
</feature>
<feature type="region of interest" description="Disordered" evidence="7">
    <location>
        <begin position="599"/>
        <end position="727"/>
    </location>
</feature>
<dbReference type="InterPro" id="IPR032348">
    <property type="entry name" value="HECW_N"/>
</dbReference>
<organism evidence="11 12">
    <name type="scientific">Saccoglossus kowalevskii</name>
    <name type="common">Acorn worm</name>
    <dbReference type="NCBI Taxonomy" id="10224"/>
    <lineage>
        <taxon>Eukaryota</taxon>
        <taxon>Metazoa</taxon>
        <taxon>Hemichordata</taxon>
        <taxon>Enteropneusta</taxon>
        <taxon>Harrimaniidae</taxon>
        <taxon>Saccoglossus</taxon>
    </lineage>
</organism>
<dbReference type="Pfam" id="PF16562">
    <property type="entry name" value="HECW_N"/>
    <property type="match status" value="1"/>
</dbReference>
<proteinExistence type="predicted"/>
<feature type="domain" description="WW" evidence="9">
    <location>
        <begin position="1028"/>
        <end position="1061"/>
    </location>
</feature>
<feature type="domain" description="HECT" evidence="10">
    <location>
        <begin position="1284"/>
        <end position="1619"/>
    </location>
</feature>
<dbReference type="Gene3D" id="2.60.40.150">
    <property type="entry name" value="C2 domain"/>
    <property type="match status" value="1"/>
</dbReference>
<accession>A0ABM0MY37</accession>
<dbReference type="CDD" id="cd00201">
    <property type="entry name" value="WW"/>
    <property type="match status" value="2"/>
</dbReference>
<dbReference type="SUPFAM" id="SSF49562">
    <property type="entry name" value="C2 domain (Calcium/lipid-binding domain, CaLB)"/>
    <property type="match status" value="1"/>
</dbReference>
<dbReference type="Gene3D" id="3.30.2160.10">
    <property type="entry name" value="Hect, E3 ligase catalytic domain"/>
    <property type="match status" value="1"/>
</dbReference>
<keyword evidence="5 6" id="KW-0833">Ubl conjugation pathway</keyword>
<dbReference type="CDD" id="cd08691">
    <property type="entry name" value="C2_NEDL1-like"/>
    <property type="match status" value="1"/>
</dbReference>
<dbReference type="InterPro" id="IPR035892">
    <property type="entry name" value="C2_domain_sf"/>
</dbReference>
<feature type="region of interest" description="Disordered" evidence="7">
    <location>
        <begin position="1077"/>
        <end position="1124"/>
    </location>
</feature>
<evidence type="ECO:0000256" key="2">
    <source>
        <dbReference type="ARBA" id="ARBA00004906"/>
    </source>
</evidence>
<protein>
    <recommendedName>
        <fullName evidence="3">HECT-type E3 ubiquitin transferase</fullName>
        <ecNumber evidence="3">2.3.2.26</ecNumber>
    </recommendedName>
</protein>
<dbReference type="GeneID" id="100368098"/>
<dbReference type="CDD" id="cd00078">
    <property type="entry name" value="HECTc"/>
    <property type="match status" value="1"/>
</dbReference>
<dbReference type="PROSITE" id="PS50020">
    <property type="entry name" value="WW_DOMAIN_2"/>
    <property type="match status" value="2"/>
</dbReference>
<feature type="compositionally biased region" description="Low complexity" evidence="7">
    <location>
        <begin position="813"/>
        <end position="831"/>
    </location>
</feature>
<gene>
    <name evidence="12" type="primary">LOC100368098</name>
</gene>